<keyword evidence="3" id="KW-1185">Reference proteome</keyword>
<evidence type="ECO:0000313" key="2">
    <source>
        <dbReference type="EMBL" id="CAG8459528.1"/>
    </source>
</evidence>
<proteinExistence type="predicted"/>
<gene>
    <name evidence="2" type="ORF">GMARGA_LOCUS235</name>
</gene>
<dbReference type="Proteomes" id="UP000789901">
    <property type="component" value="Unassembled WGS sequence"/>
</dbReference>
<comment type="caution">
    <text evidence="2">The sequence shown here is derived from an EMBL/GenBank/DDBJ whole genome shotgun (WGS) entry which is preliminary data.</text>
</comment>
<evidence type="ECO:0000313" key="3">
    <source>
        <dbReference type="Proteomes" id="UP000789901"/>
    </source>
</evidence>
<sequence length="94" mass="10907">MTLNKSEIEILIENTPEEGEKRQKVQGKKKSIAEKTDQNILNKTKYLMKFLEGFKILKKDKEHTIPIASNIYQGQINRYKQANSLVSPRGIHNH</sequence>
<evidence type="ECO:0000256" key="1">
    <source>
        <dbReference type="SAM" id="MobiDB-lite"/>
    </source>
</evidence>
<protein>
    <submittedName>
        <fullName evidence="2">23618_t:CDS:1</fullName>
    </submittedName>
</protein>
<reference evidence="2 3" key="1">
    <citation type="submission" date="2021-06" db="EMBL/GenBank/DDBJ databases">
        <authorList>
            <person name="Kallberg Y."/>
            <person name="Tangrot J."/>
            <person name="Rosling A."/>
        </authorList>
    </citation>
    <scope>NUCLEOTIDE SEQUENCE [LARGE SCALE GENOMIC DNA]</scope>
    <source>
        <strain evidence="2 3">120-4 pot B 10/14</strain>
    </source>
</reference>
<name>A0ABM8VVZ4_GIGMA</name>
<feature type="region of interest" description="Disordered" evidence="1">
    <location>
        <begin position="14"/>
        <end position="33"/>
    </location>
</feature>
<accession>A0ABM8VVZ4</accession>
<dbReference type="EMBL" id="CAJVQB010000027">
    <property type="protein sequence ID" value="CAG8459528.1"/>
    <property type="molecule type" value="Genomic_DNA"/>
</dbReference>
<organism evidence="2 3">
    <name type="scientific">Gigaspora margarita</name>
    <dbReference type="NCBI Taxonomy" id="4874"/>
    <lineage>
        <taxon>Eukaryota</taxon>
        <taxon>Fungi</taxon>
        <taxon>Fungi incertae sedis</taxon>
        <taxon>Mucoromycota</taxon>
        <taxon>Glomeromycotina</taxon>
        <taxon>Glomeromycetes</taxon>
        <taxon>Diversisporales</taxon>
        <taxon>Gigasporaceae</taxon>
        <taxon>Gigaspora</taxon>
    </lineage>
</organism>